<protein>
    <recommendedName>
        <fullName evidence="5">Pirin N-terminal domain-containing protein</fullName>
    </recommendedName>
</protein>
<dbReference type="Gene3D" id="2.60.120.10">
    <property type="entry name" value="Jelly Rolls"/>
    <property type="match status" value="2"/>
</dbReference>
<dbReference type="SUPFAM" id="SSF51182">
    <property type="entry name" value="RmlC-like cupins"/>
    <property type="match status" value="1"/>
</dbReference>
<evidence type="ECO:0000259" key="2">
    <source>
        <dbReference type="Pfam" id="PF02678"/>
    </source>
</evidence>
<evidence type="ECO:0000256" key="1">
    <source>
        <dbReference type="ARBA" id="ARBA00008416"/>
    </source>
</evidence>
<name>A0A382H2X0_9ZZZZ</name>
<evidence type="ECO:0000313" key="4">
    <source>
        <dbReference type="EMBL" id="SVB80801.1"/>
    </source>
</evidence>
<evidence type="ECO:0008006" key="5">
    <source>
        <dbReference type="Google" id="ProtNLM"/>
    </source>
</evidence>
<dbReference type="Pfam" id="PF02678">
    <property type="entry name" value="Pirin"/>
    <property type="match status" value="1"/>
</dbReference>
<reference evidence="4" key="1">
    <citation type="submission" date="2018-05" db="EMBL/GenBank/DDBJ databases">
        <authorList>
            <person name="Lanie J.A."/>
            <person name="Ng W.-L."/>
            <person name="Kazmierczak K.M."/>
            <person name="Andrzejewski T.M."/>
            <person name="Davidsen T.M."/>
            <person name="Wayne K.J."/>
            <person name="Tettelin H."/>
            <person name="Glass J.I."/>
            <person name="Rusch D."/>
            <person name="Podicherti R."/>
            <person name="Tsui H.-C.T."/>
            <person name="Winkler M.E."/>
        </authorList>
    </citation>
    <scope>NUCLEOTIDE SEQUENCE</scope>
</reference>
<gene>
    <name evidence="4" type="ORF">METZ01_LOCUS233655</name>
</gene>
<proteinExistence type="inferred from homology"/>
<dbReference type="CDD" id="cd02247">
    <property type="entry name" value="cupin_pirin_C"/>
    <property type="match status" value="1"/>
</dbReference>
<dbReference type="InterPro" id="IPR011051">
    <property type="entry name" value="RmlC_Cupin_sf"/>
</dbReference>
<dbReference type="PANTHER" id="PTHR13903">
    <property type="entry name" value="PIRIN-RELATED"/>
    <property type="match status" value="1"/>
</dbReference>
<dbReference type="PIRSF" id="PIRSF006232">
    <property type="entry name" value="Pirin"/>
    <property type="match status" value="1"/>
</dbReference>
<dbReference type="CDD" id="cd02909">
    <property type="entry name" value="cupin_pirin_N"/>
    <property type="match status" value="1"/>
</dbReference>
<dbReference type="InterPro" id="IPR008778">
    <property type="entry name" value="Pirin_C_dom"/>
</dbReference>
<comment type="similarity">
    <text evidence="1">Belongs to the pirin family.</text>
</comment>
<organism evidence="4">
    <name type="scientific">marine metagenome</name>
    <dbReference type="NCBI Taxonomy" id="408172"/>
    <lineage>
        <taxon>unclassified sequences</taxon>
        <taxon>metagenomes</taxon>
        <taxon>ecological metagenomes</taxon>
    </lineage>
</organism>
<dbReference type="InterPro" id="IPR003829">
    <property type="entry name" value="Pirin_N_dom"/>
</dbReference>
<sequence length="246" mass="26479">MADRTVIQVVPAQETLEGAGVKIRRTIGMPNLQQHDPFLLLDEFKSADREDYGAGFPEHPHRGFETVTYMLAGEMQHIDHLGHTGNISAGSVQWMTAGRGIVHSEMPKQEDGLMWGFQLWINLPAAFKMCEPRYQDIPAAAVPVRTLDGGVTVRVITGQSNDVIGPVQDIITAPIYLDVAIPPGCGFQQKIPAGYNACCYVFAGEAIIGANTTGIDSAVGTGRLVVLSDGDYVSIQAATCATRLLL</sequence>
<evidence type="ECO:0000259" key="3">
    <source>
        <dbReference type="Pfam" id="PF05726"/>
    </source>
</evidence>
<dbReference type="InterPro" id="IPR012093">
    <property type="entry name" value="Pirin"/>
</dbReference>
<feature type="domain" description="Pirin N-terminal" evidence="2">
    <location>
        <begin position="21"/>
        <end position="121"/>
    </location>
</feature>
<dbReference type="AlphaFoldDB" id="A0A382H2X0"/>
<dbReference type="Pfam" id="PF05726">
    <property type="entry name" value="Pirin_C"/>
    <property type="match status" value="1"/>
</dbReference>
<feature type="domain" description="Pirin C-terminal" evidence="3">
    <location>
        <begin position="176"/>
        <end position="245"/>
    </location>
</feature>
<feature type="non-terminal residue" evidence="4">
    <location>
        <position position="246"/>
    </location>
</feature>
<dbReference type="EMBL" id="UINC01058486">
    <property type="protein sequence ID" value="SVB80801.1"/>
    <property type="molecule type" value="Genomic_DNA"/>
</dbReference>
<dbReference type="InterPro" id="IPR014710">
    <property type="entry name" value="RmlC-like_jellyroll"/>
</dbReference>
<accession>A0A382H2X0</accession>
<dbReference type="PANTHER" id="PTHR13903:SF8">
    <property type="entry name" value="PIRIN"/>
    <property type="match status" value="1"/>
</dbReference>